<organism evidence="2">
    <name type="scientific">viral metagenome</name>
    <dbReference type="NCBI Taxonomy" id="1070528"/>
    <lineage>
        <taxon>unclassified sequences</taxon>
        <taxon>metagenomes</taxon>
        <taxon>organismal metagenomes</taxon>
    </lineage>
</organism>
<accession>A0A6C0IXH7</accession>
<feature type="region of interest" description="Disordered" evidence="1">
    <location>
        <begin position="54"/>
        <end position="99"/>
    </location>
</feature>
<reference evidence="2" key="1">
    <citation type="journal article" date="2020" name="Nature">
        <title>Giant virus diversity and host interactions through global metagenomics.</title>
        <authorList>
            <person name="Schulz F."/>
            <person name="Roux S."/>
            <person name="Paez-Espino D."/>
            <person name="Jungbluth S."/>
            <person name="Walsh D.A."/>
            <person name="Denef V.J."/>
            <person name="McMahon K.D."/>
            <person name="Konstantinidis K.T."/>
            <person name="Eloe-Fadrosh E.A."/>
            <person name="Kyrpides N.C."/>
            <person name="Woyke T."/>
        </authorList>
    </citation>
    <scope>NUCLEOTIDE SEQUENCE</scope>
    <source>
        <strain evidence="2">GVMAG-M-3300025572-1</strain>
    </source>
</reference>
<evidence type="ECO:0000256" key="1">
    <source>
        <dbReference type="SAM" id="MobiDB-lite"/>
    </source>
</evidence>
<protein>
    <submittedName>
        <fullName evidence="2">Uncharacterized protein</fullName>
    </submittedName>
</protein>
<sequence length="99" mass="11090">MNSQLSLEEPLVDLSRHYVLKKLPDGWIVGTMGRGDTRFIPRAHLIEMGYLNETDLSSPESPPNTEAIVVPTATDKRKSNPTPMAGRADLDQNWRSTKK</sequence>
<evidence type="ECO:0000313" key="2">
    <source>
        <dbReference type="EMBL" id="QHT97772.1"/>
    </source>
</evidence>
<dbReference type="EMBL" id="MN740283">
    <property type="protein sequence ID" value="QHT97772.1"/>
    <property type="molecule type" value="Genomic_DNA"/>
</dbReference>
<name>A0A6C0IXH7_9ZZZZ</name>
<dbReference type="AlphaFoldDB" id="A0A6C0IXH7"/>
<proteinExistence type="predicted"/>